<dbReference type="RefSeq" id="WP_321536278.1">
    <property type="nucleotide sequence ID" value="NZ_JARGDL010000014.1"/>
</dbReference>
<feature type="domain" description="Thiamin pyrophosphokinase thiamin-binding" evidence="6">
    <location>
        <begin position="139"/>
        <end position="202"/>
    </location>
</feature>
<evidence type="ECO:0000259" key="6">
    <source>
        <dbReference type="SMART" id="SM00983"/>
    </source>
</evidence>
<dbReference type="Pfam" id="PF04263">
    <property type="entry name" value="TPK_catalytic"/>
    <property type="match status" value="1"/>
</dbReference>
<dbReference type="EMBL" id="JARGDL010000014">
    <property type="protein sequence ID" value="MDF1612507.1"/>
    <property type="molecule type" value="Genomic_DNA"/>
</dbReference>
<dbReference type="PANTHER" id="PTHR41299">
    <property type="entry name" value="THIAMINE PYROPHOSPHOKINASE"/>
    <property type="match status" value="1"/>
</dbReference>
<dbReference type="SUPFAM" id="SSF63862">
    <property type="entry name" value="Thiamin pyrophosphokinase, substrate-binding domain"/>
    <property type="match status" value="1"/>
</dbReference>
<name>A0AAE3P171_9BACT</name>
<dbReference type="GO" id="GO:0004788">
    <property type="term" value="F:thiamine diphosphokinase activity"/>
    <property type="evidence" value="ECO:0007669"/>
    <property type="project" value="UniProtKB-UniRule"/>
</dbReference>
<dbReference type="InterPro" id="IPR006282">
    <property type="entry name" value="Thi_PPkinase"/>
</dbReference>
<dbReference type="SUPFAM" id="SSF63999">
    <property type="entry name" value="Thiamin pyrophosphokinase, catalytic domain"/>
    <property type="match status" value="1"/>
</dbReference>
<dbReference type="GO" id="GO:0016301">
    <property type="term" value="F:kinase activity"/>
    <property type="evidence" value="ECO:0007669"/>
    <property type="project" value="UniProtKB-KW"/>
</dbReference>
<evidence type="ECO:0000256" key="2">
    <source>
        <dbReference type="ARBA" id="ARBA00022741"/>
    </source>
</evidence>
<dbReference type="InterPro" id="IPR053149">
    <property type="entry name" value="TPK"/>
</dbReference>
<evidence type="ECO:0000313" key="8">
    <source>
        <dbReference type="Proteomes" id="UP001221302"/>
    </source>
</evidence>
<evidence type="ECO:0000256" key="1">
    <source>
        <dbReference type="ARBA" id="ARBA00022679"/>
    </source>
</evidence>
<proteinExistence type="predicted"/>
<evidence type="ECO:0000256" key="3">
    <source>
        <dbReference type="ARBA" id="ARBA00022777"/>
    </source>
</evidence>
<dbReference type="InterPro" id="IPR007373">
    <property type="entry name" value="Thiamin_PyroPKinase_B1-bd"/>
</dbReference>
<dbReference type="InterPro" id="IPR036759">
    <property type="entry name" value="TPK_catalytic_sf"/>
</dbReference>
<evidence type="ECO:0000256" key="4">
    <source>
        <dbReference type="ARBA" id="ARBA00022840"/>
    </source>
</evidence>
<keyword evidence="3" id="KW-0418">Kinase</keyword>
<dbReference type="GO" id="GO:0030975">
    <property type="term" value="F:thiamine binding"/>
    <property type="evidence" value="ECO:0007669"/>
    <property type="project" value="InterPro"/>
</dbReference>
<keyword evidence="8" id="KW-1185">Reference proteome</keyword>
<dbReference type="InterPro" id="IPR007371">
    <property type="entry name" value="TPK_catalytic"/>
</dbReference>
<protein>
    <recommendedName>
        <fullName evidence="5">Thiamine diphosphokinase</fullName>
        <ecNumber evidence="5">2.7.6.2</ecNumber>
    </recommendedName>
</protein>
<dbReference type="GO" id="GO:0006772">
    <property type="term" value="P:thiamine metabolic process"/>
    <property type="evidence" value="ECO:0007669"/>
    <property type="project" value="UniProtKB-UniRule"/>
</dbReference>
<dbReference type="Pfam" id="PF04265">
    <property type="entry name" value="TPK_B1_binding"/>
    <property type="match status" value="1"/>
</dbReference>
<keyword evidence="4" id="KW-0067">ATP-binding</keyword>
<sequence>MKKCIIIANGDLPKKNVVKYFFKKNYNTIICADGGANSAMKIGVIPNFIIGDFDSINESTKNYFKGKSKFINIKRQNDTDVEKSLKFAFINNFDEVILLGATGDRLDHTICNLGIVLKYFNQIKIKIVHQKSFLIPLSGKVKLNTEIGETISLYAFNERTSITSFGLKYKLNKTKLPFGKKESTSNVAVKNEIKLNIENGIIFLIRDFDLARKNDFI</sequence>
<dbReference type="CDD" id="cd07995">
    <property type="entry name" value="TPK"/>
    <property type="match status" value="1"/>
</dbReference>
<dbReference type="EC" id="2.7.6.2" evidence="5"/>
<dbReference type="AlphaFoldDB" id="A0AAE3P171"/>
<dbReference type="SMART" id="SM00983">
    <property type="entry name" value="TPK_B1_binding"/>
    <property type="match status" value="1"/>
</dbReference>
<dbReference type="InterPro" id="IPR036371">
    <property type="entry name" value="TPK_B1-bd_sf"/>
</dbReference>
<gene>
    <name evidence="7" type="ORF">P0M35_10115</name>
</gene>
<accession>A0AAE3P171</accession>
<reference evidence="7" key="1">
    <citation type="submission" date="2023-03" db="EMBL/GenBank/DDBJ databases">
        <title>Stygiobacter electus gen. nov., sp. nov., facultatively anaerobic thermotolerant bacterium of the class Ignavibacteria from a well of Yessentuki mineral water deposit.</title>
        <authorList>
            <person name="Podosokorskaya O.A."/>
            <person name="Elcheninov A.G."/>
            <person name="Petrova N.F."/>
            <person name="Zavarzina D.G."/>
            <person name="Kublanov I.V."/>
            <person name="Merkel A.Y."/>
        </authorList>
    </citation>
    <scope>NUCLEOTIDE SEQUENCE</scope>
    <source>
        <strain evidence="7">09-Me</strain>
    </source>
</reference>
<comment type="caution">
    <text evidence="7">The sequence shown here is derived from an EMBL/GenBank/DDBJ whole genome shotgun (WGS) entry which is preliminary data.</text>
</comment>
<keyword evidence="2" id="KW-0547">Nucleotide-binding</keyword>
<dbReference type="PANTHER" id="PTHR41299:SF1">
    <property type="entry name" value="THIAMINE PYROPHOSPHOKINASE"/>
    <property type="match status" value="1"/>
</dbReference>
<dbReference type="GO" id="GO:0005524">
    <property type="term" value="F:ATP binding"/>
    <property type="evidence" value="ECO:0007669"/>
    <property type="project" value="UniProtKB-KW"/>
</dbReference>
<keyword evidence="1 7" id="KW-0808">Transferase</keyword>
<evidence type="ECO:0000313" key="7">
    <source>
        <dbReference type="EMBL" id="MDF1612507.1"/>
    </source>
</evidence>
<dbReference type="NCBIfam" id="TIGR01378">
    <property type="entry name" value="thi_PPkinase"/>
    <property type="match status" value="1"/>
</dbReference>
<dbReference type="Gene3D" id="3.40.50.10240">
    <property type="entry name" value="Thiamin pyrophosphokinase, catalytic domain"/>
    <property type="match status" value="1"/>
</dbReference>
<evidence type="ECO:0000256" key="5">
    <source>
        <dbReference type="NCBIfam" id="TIGR01378"/>
    </source>
</evidence>
<dbReference type="GO" id="GO:0009229">
    <property type="term" value="P:thiamine diphosphate biosynthetic process"/>
    <property type="evidence" value="ECO:0007669"/>
    <property type="project" value="InterPro"/>
</dbReference>
<organism evidence="7 8">
    <name type="scientific">Stygiobacter electus</name>
    <dbReference type="NCBI Taxonomy" id="3032292"/>
    <lineage>
        <taxon>Bacteria</taxon>
        <taxon>Pseudomonadati</taxon>
        <taxon>Ignavibacteriota</taxon>
        <taxon>Ignavibacteria</taxon>
        <taxon>Ignavibacteriales</taxon>
        <taxon>Melioribacteraceae</taxon>
        <taxon>Stygiobacter</taxon>
    </lineage>
</organism>
<dbReference type="Proteomes" id="UP001221302">
    <property type="component" value="Unassembled WGS sequence"/>
</dbReference>